<feature type="region of interest" description="Disordered" evidence="1">
    <location>
        <begin position="1"/>
        <end position="24"/>
    </location>
</feature>
<name>A0A0E9T7S6_ANGAN</name>
<dbReference type="AlphaFoldDB" id="A0A0E9T7S6"/>
<evidence type="ECO:0000256" key="1">
    <source>
        <dbReference type="SAM" id="MobiDB-lite"/>
    </source>
</evidence>
<reference evidence="2" key="2">
    <citation type="journal article" date="2015" name="Fish Shellfish Immunol.">
        <title>Early steps in the European eel (Anguilla anguilla)-Vibrio vulnificus interaction in the gills: Role of the RtxA13 toxin.</title>
        <authorList>
            <person name="Callol A."/>
            <person name="Pajuelo D."/>
            <person name="Ebbesson L."/>
            <person name="Teles M."/>
            <person name="MacKenzie S."/>
            <person name="Amaro C."/>
        </authorList>
    </citation>
    <scope>NUCLEOTIDE SEQUENCE</scope>
</reference>
<proteinExistence type="predicted"/>
<evidence type="ECO:0000313" key="2">
    <source>
        <dbReference type="EMBL" id="JAH48783.1"/>
    </source>
</evidence>
<organism evidence="2">
    <name type="scientific">Anguilla anguilla</name>
    <name type="common">European freshwater eel</name>
    <name type="synonym">Muraena anguilla</name>
    <dbReference type="NCBI Taxonomy" id="7936"/>
    <lineage>
        <taxon>Eukaryota</taxon>
        <taxon>Metazoa</taxon>
        <taxon>Chordata</taxon>
        <taxon>Craniata</taxon>
        <taxon>Vertebrata</taxon>
        <taxon>Euteleostomi</taxon>
        <taxon>Actinopterygii</taxon>
        <taxon>Neopterygii</taxon>
        <taxon>Teleostei</taxon>
        <taxon>Anguilliformes</taxon>
        <taxon>Anguillidae</taxon>
        <taxon>Anguilla</taxon>
    </lineage>
</organism>
<sequence length="72" mass="7838">MCEVTVIGSDRQSPRGHVSTQKITHRESLSNSAVKSITYVKKLLPIFRSVGGGNRIVFSGTVDCTVCMHVCD</sequence>
<accession>A0A0E9T7S6</accession>
<protein>
    <submittedName>
        <fullName evidence="2">Uncharacterized protein</fullName>
    </submittedName>
</protein>
<dbReference type="EMBL" id="GBXM01059794">
    <property type="protein sequence ID" value="JAH48783.1"/>
    <property type="molecule type" value="Transcribed_RNA"/>
</dbReference>
<reference evidence="2" key="1">
    <citation type="submission" date="2014-11" db="EMBL/GenBank/DDBJ databases">
        <authorList>
            <person name="Amaro Gonzalez C."/>
        </authorList>
    </citation>
    <scope>NUCLEOTIDE SEQUENCE</scope>
</reference>